<dbReference type="HOGENOM" id="CLU_2836027_0_0_1"/>
<sequence>MLPVVYRFHPRNAMCFDGLDKGRHVLWAPTIASNAFCHYMHQDKLCLLQLRIHWNPPRENGSCKAN</sequence>
<name>K3ZYU0_SETIT</name>
<dbReference type="InParanoid" id="K3ZYU0"/>
<dbReference type="Proteomes" id="UP000004995">
    <property type="component" value="Unassembled WGS sequence"/>
</dbReference>
<reference evidence="2" key="1">
    <citation type="journal article" date="2012" name="Nat. Biotechnol.">
        <title>Reference genome sequence of the model plant Setaria.</title>
        <authorList>
            <person name="Bennetzen J.L."/>
            <person name="Schmutz J."/>
            <person name="Wang H."/>
            <person name="Percifield R."/>
            <person name="Hawkins J."/>
            <person name="Pontaroli A.C."/>
            <person name="Estep M."/>
            <person name="Feng L."/>
            <person name="Vaughn J.N."/>
            <person name="Grimwood J."/>
            <person name="Jenkins J."/>
            <person name="Barry K."/>
            <person name="Lindquist E."/>
            <person name="Hellsten U."/>
            <person name="Deshpande S."/>
            <person name="Wang X."/>
            <person name="Wu X."/>
            <person name="Mitros T."/>
            <person name="Triplett J."/>
            <person name="Yang X."/>
            <person name="Ye C.Y."/>
            <person name="Mauro-Herrera M."/>
            <person name="Wang L."/>
            <person name="Li P."/>
            <person name="Sharma M."/>
            <person name="Sharma R."/>
            <person name="Ronald P.C."/>
            <person name="Panaud O."/>
            <person name="Kellogg E.A."/>
            <person name="Brutnell T.P."/>
            <person name="Doust A.N."/>
            <person name="Tuskan G.A."/>
            <person name="Rokhsar D."/>
            <person name="Devos K.M."/>
        </authorList>
    </citation>
    <scope>NUCLEOTIDE SEQUENCE [LARGE SCALE GENOMIC DNA]</scope>
    <source>
        <strain evidence="2">cv. Yugu1</strain>
    </source>
</reference>
<dbReference type="Gramene" id="KQL24299">
    <property type="protein sequence ID" value="KQL24299"/>
    <property type="gene ID" value="SETIT_031772mg"/>
</dbReference>
<evidence type="ECO:0000313" key="2">
    <source>
        <dbReference type="Proteomes" id="UP000004995"/>
    </source>
</evidence>
<dbReference type="EnsemblPlants" id="KQL24299">
    <property type="protein sequence ID" value="KQL24299"/>
    <property type="gene ID" value="SETIT_031772mg"/>
</dbReference>
<protein>
    <submittedName>
        <fullName evidence="1">Uncharacterized protein</fullName>
    </submittedName>
</protein>
<accession>K3ZYU0</accession>
<proteinExistence type="predicted"/>
<evidence type="ECO:0000313" key="1">
    <source>
        <dbReference type="EnsemblPlants" id="KQL24299"/>
    </source>
</evidence>
<dbReference type="AlphaFoldDB" id="K3ZYU0"/>
<organism evidence="1 2">
    <name type="scientific">Setaria italica</name>
    <name type="common">Foxtail millet</name>
    <name type="synonym">Panicum italicum</name>
    <dbReference type="NCBI Taxonomy" id="4555"/>
    <lineage>
        <taxon>Eukaryota</taxon>
        <taxon>Viridiplantae</taxon>
        <taxon>Streptophyta</taxon>
        <taxon>Embryophyta</taxon>
        <taxon>Tracheophyta</taxon>
        <taxon>Spermatophyta</taxon>
        <taxon>Magnoliopsida</taxon>
        <taxon>Liliopsida</taxon>
        <taxon>Poales</taxon>
        <taxon>Poaceae</taxon>
        <taxon>PACMAD clade</taxon>
        <taxon>Panicoideae</taxon>
        <taxon>Panicodae</taxon>
        <taxon>Paniceae</taxon>
        <taxon>Cenchrinae</taxon>
        <taxon>Setaria</taxon>
    </lineage>
</organism>
<reference evidence="1" key="2">
    <citation type="submission" date="2018-08" db="UniProtKB">
        <authorList>
            <consortium name="EnsemblPlants"/>
        </authorList>
    </citation>
    <scope>IDENTIFICATION</scope>
    <source>
        <strain evidence="1">Yugu1</strain>
    </source>
</reference>
<keyword evidence="2" id="KW-1185">Reference proteome</keyword>
<dbReference type="EMBL" id="AGNK02001051">
    <property type="status" value="NOT_ANNOTATED_CDS"/>
    <property type="molecule type" value="Genomic_DNA"/>
</dbReference>